<keyword evidence="4 9" id="KW-0812">Transmembrane</keyword>
<name>A0A1D2MVD9_ORCCI</name>
<gene>
    <name evidence="10" type="ORF">Ocin01_09909</name>
</gene>
<dbReference type="OrthoDB" id="6608471at2759"/>
<keyword evidence="5" id="KW-0029">Amino-acid transport</keyword>
<dbReference type="PANTHER" id="PTHR11153:SF8">
    <property type="entry name" value="SIDEROFLEXIN-1"/>
    <property type="match status" value="1"/>
</dbReference>
<dbReference type="NCBIfam" id="TIGR00798">
    <property type="entry name" value="mtc"/>
    <property type="match status" value="1"/>
</dbReference>
<dbReference type="Proteomes" id="UP000094527">
    <property type="component" value="Unassembled WGS sequence"/>
</dbReference>
<comment type="similarity">
    <text evidence="2 9">Belongs to the sideroflexin family.</text>
</comment>
<feature type="transmembrane region" description="Helical" evidence="9">
    <location>
        <begin position="225"/>
        <end position="246"/>
    </location>
</feature>
<keyword evidence="7 9" id="KW-0496">Mitochondrion</keyword>
<evidence type="ECO:0000256" key="4">
    <source>
        <dbReference type="ARBA" id="ARBA00022692"/>
    </source>
</evidence>
<dbReference type="PANTHER" id="PTHR11153">
    <property type="entry name" value="SIDEROFLEXIN"/>
    <property type="match status" value="1"/>
</dbReference>
<feature type="transmembrane region" description="Helical" evidence="9">
    <location>
        <begin position="92"/>
        <end position="110"/>
    </location>
</feature>
<dbReference type="EMBL" id="LJIJ01000505">
    <property type="protein sequence ID" value="ODM96764.1"/>
    <property type="molecule type" value="Genomic_DNA"/>
</dbReference>
<proteinExistence type="inferred from homology"/>
<sequence length="321" mass="35782">MQQLEESRINIDKPKWDQSTYWGRLRHFFVTTNPANILCTADELGRAKDIVTRYRKGEALDLPADEIWKAKYIYDSAFHPDTGEKMIIFGRMAAQVPACMLIGGCMLTWFRTTREVIFWQWFNQSFNAVVNYTNRSGSSPITVPQLATSYVCATSGALVAALSLNSLVKKAPPLIGRFVPFAAIAVANCINIPLMRRRELTEGIEVIDENGNVLGKSSLAAQSGITAVTISRIAMAAPAFVLPAFYMNHLEKKGFLKRFPWSSAPIQTVICGLCYTFATPMCCALFPQQASIAVSKLEPELQERIKKQNSSLTEVYYNKGL</sequence>
<keyword evidence="11" id="KW-1185">Reference proteome</keyword>
<dbReference type="GO" id="GO:0140300">
    <property type="term" value="P:serine import into mitochondrion"/>
    <property type="evidence" value="ECO:0007669"/>
    <property type="project" value="TreeGrafter"/>
</dbReference>
<evidence type="ECO:0000256" key="8">
    <source>
        <dbReference type="ARBA" id="ARBA00023136"/>
    </source>
</evidence>
<evidence type="ECO:0000256" key="1">
    <source>
        <dbReference type="ARBA" id="ARBA00004225"/>
    </source>
</evidence>
<dbReference type="InterPro" id="IPR004686">
    <property type="entry name" value="Mtc"/>
</dbReference>
<evidence type="ECO:0000313" key="10">
    <source>
        <dbReference type="EMBL" id="ODM96764.1"/>
    </source>
</evidence>
<dbReference type="GO" id="GO:0005743">
    <property type="term" value="C:mitochondrial inner membrane"/>
    <property type="evidence" value="ECO:0007669"/>
    <property type="project" value="TreeGrafter"/>
</dbReference>
<dbReference type="OMA" id="TIDDVWQ"/>
<dbReference type="GO" id="GO:0015075">
    <property type="term" value="F:monoatomic ion transmembrane transporter activity"/>
    <property type="evidence" value="ECO:0007669"/>
    <property type="project" value="InterPro"/>
</dbReference>
<evidence type="ECO:0000256" key="3">
    <source>
        <dbReference type="ARBA" id="ARBA00022448"/>
    </source>
</evidence>
<evidence type="ECO:0000256" key="6">
    <source>
        <dbReference type="ARBA" id="ARBA00022989"/>
    </source>
</evidence>
<comment type="caution">
    <text evidence="10">The sequence shown here is derived from an EMBL/GenBank/DDBJ whole genome shotgun (WGS) entry which is preliminary data.</text>
</comment>
<evidence type="ECO:0000256" key="2">
    <source>
        <dbReference type="ARBA" id="ARBA00005974"/>
    </source>
</evidence>
<accession>A0A1D2MVD9</accession>
<comment type="subcellular location">
    <subcellularLocation>
        <location evidence="1 9">Mitochondrion membrane</location>
        <topology evidence="1 9">Multi-pass membrane protein</topology>
    </subcellularLocation>
</comment>
<feature type="transmembrane region" description="Helical" evidence="9">
    <location>
        <begin position="146"/>
        <end position="168"/>
    </location>
</feature>
<dbReference type="AlphaFoldDB" id="A0A1D2MVD9"/>
<keyword evidence="8 9" id="KW-0472">Membrane</keyword>
<reference evidence="10 11" key="1">
    <citation type="journal article" date="2016" name="Genome Biol. Evol.">
        <title>Gene Family Evolution Reflects Adaptation to Soil Environmental Stressors in the Genome of the Collembolan Orchesella cincta.</title>
        <authorList>
            <person name="Faddeeva-Vakhrusheva A."/>
            <person name="Derks M.F."/>
            <person name="Anvar S.Y."/>
            <person name="Agamennone V."/>
            <person name="Suring W."/>
            <person name="Smit S."/>
            <person name="van Straalen N.M."/>
            <person name="Roelofs D."/>
        </authorList>
    </citation>
    <scope>NUCLEOTIDE SEQUENCE [LARGE SCALE GENOMIC DNA]</scope>
    <source>
        <tissue evidence="10">Mixed pool</tissue>
    </source>
</reference>
<dbReference type="STRING" id="48709.A0A1D2MVD9"/>
<keyword evidence="6 9" id="KW-1133">Transmembrane helix</keyword>
<keyword evidence="3" id="KW-0813">Transport</keyword>
<evidence type="ECO:0000313" key="11">
    <source>
        <dbReference type="Proteomes" id="UP000094527"/>
    </source>
</evidence>
<organism evidence="10 11">
    <name type="scientific">Orchesella cincta</name>
    <name type="common">Springtail</name>
    <name type="synonym">Podura cincta</name>
    <dbReference type="NCBI Taxonomy" id="48709"/>
    <lineage>
        <taxon>Eukaryota</taxon>
        <taxon>Metazoa</taxon>
        <taxon>Ecdysozoa</taxon>
        <taxon>Arthropoda</taxon>
        <taxon>Hexapoda</taxon>
        <taxon>Collembola</taxon>
        <taxon>Entomobryomorpha</taxon>
        <taxon>Entomobryoidea</taxon>
        <taxon>Orchesellidae</taxon>
        <taxon>Orchesellinae</taxon>
        <taxon>Orchesella</taxon>
    </lineage>
</organism>
<dbReference type="Pfam" id="PF03820">
    <property type="entry name" value="SFXNs"/>
    <property type="match status" value="1"/>
</dbReference>
<evidence type="ECO:0000256" key="5">
    <source>
        <dbReference type="ARBA" id="ARBA00022970"/>
    </source>
</evidence>
<evidence type="ECO:0000256" key="7">
    <source>
        <dbReference type="ARBA" id="ARBA00023128"/>
    </source>
</evidence>
<protein>
    <recommendedName>
        <fullName evidence="9">Sidoreflexin</fullName>
    </recommendedName>
</protein>
<feature type="transmembrane region" description="Helical" evidence="9">
    <location>
        <begin position="266"/>
        <end position="286"/>
    </location>
</feature>
<evidence type="ECO:0000256" key="9">
    <source>
        <dbReference type="RuleBase" id="RU362000"/>
    </source>
</evidence>